<keyword evidence="2" id="KW-0472">Membrane</keyword>
<feature type="transmembrane region" description="Helical" evidence="2">
    <location>
        <begin position="12"/>
        <end position="30"/>
    </location>
</feature>
<dbReference type="RefSeq" id="XP_019759988.1">
    <property type="nucleotide sequence ID" value="XM_019904429.2"/>
</dbReference>
<reference evidence="3" key="2">
    <citation type="submission" date="2024-08" db="UniProtKB">
        <authorList>
            <consortium name="EnsemblMetazoa"/>
        </authorList>
    </citation>
    <scope>IDENTIFICATION</scope>
</reference>
<protein>
    <recommendedName>
        <fullName evidence="5">Golgin-45</fullName>
    </recommendedName>
</protein>
<dbReference type="EnsemblMetazoa" id="XM_019904429.1">
    <property type="protein sequence ID" value="XP_019759988.1"/>
    <property type="gene ID" value="LOC109537622"/>
</dbReference>
<evidence type="ECO:0000313" key="4">
    <source>
        <dbReference type="Proteomes" id="UP000019118"/>
    </source>
</evidence>
<dbReference type="AlphaFoldDB" id="A0AAR5PG10"/>
<dbReference type="PANTHER" id="PTHR13066:SF2">
    <property type="entry name" value="GOLGIN-45"/>
    <property type="match status" value="1"/>
</dbReference>
<dbReference type="GO" id="GO:0007030">
    <property type="term" value="P:Golgi organization"/>
    <property type="evidence" value="ECO:0007669"/>
    <property type="project" value="InterPro"/>
</dbReference>
<keyword evidence="2" id="KW-0812">Transmembrane</keyword>
<dbReference type="GO" id="GO:0000139">
    <property type="term" value="C:Golgi membrane"/>
    <property type="evidence" value="ECO:0007669"/>
    <property type="project" value="TreeGrafter"/>
</dbReference>
<keyword evidence="1" id="KW-0175">Coiled coil</keyword>
<dbReference type="KEGG" id="dpa:109537622"/>
<keyword evidence="2" id="KW-1133">Transmembrane helix</keyword>
<dbReference type="GeneID" id="109537622"/>
<organism evidence="3 4">
    <name type="scientific">Dendroctonus ponderosae</name>
    <name type="common">Mountain pine beetle</name>
    <dbReference type="NCBI Taxonomy" id="77166"/>
    <lineage>
        <taxon>Eukaryota</taxon>
        <taxon>Metazoa</taxon>
        <taxon>Ecdysozoa</taxon>
        <taxon>Arthropoda</taxon>
        <taxon>Hexapoda</taxon>
        <taxon>Insecta</taxon>
        <taxon>Pterygota</taxon>
        <taxon>Neoptera</taxon>
        <taxon>Endopterygota</taxon>
        <taxon>Coleoptera</taxon>
        <taxon>Polyphaga</taxon>
        <taxon>Cucujiformia</taxon>
        <taxon>Curculionidae</taxon>
        <taxon>Scolytinae</taxon>
        <taxon>Dendroctonus</taxon>
    </lineage>
</organism>
<evidence type="ECO:0000256" key="1">
    <source>
        <dbReference type="SAM" id="Coils"/>
    </source>
</evidence>
<dbReference type="PANTHER" id="PTHR13066">
    <property type="entry name" value="BASIC LEUCINE ZIPPER NUCLEAR FACTOR 1 BLZF1 PROTEIN"/>
    <property type="match status" value="1"/>
</dbReference>
<keyword evidence="4" id="KW-1185">Reference proteome</keyword>
<evidence type="ECO:0008006" key="5">
    <source>
        <dbReference type="Google" id="ProtNLM"/>
    </source>
</evidence>
<name>A0AAR5PG10_DENPD</name>
<dbReference type="GO" id="GO:0043001">
    <property type="term" value="P:Golgi to plasma membrane protein transport"/>
    <property type="evidence" value="ECO:0007669"/>
    <property type="project" value="InterPro"/>
</dbReference>
<proteinExistence type="predicted"/>
<reference evidence="4" key="1">
    <citation type="journal article" date="2013" name="Genome Biol.">
        <title>Draft genome of the mountain pine beetle, Dendroctonus ponderosae Hopkins, a major forest pest.</title>
        <authorList>
            <person name="Keeling C.I."/>
            <person name="Yuen M.M."/>
            <person name="Liao N.Y."/>
            <person name="Docking T.R."/>
            <person name="Chan S.K."/>
            <person name="Taylor G.A."/>
            <person name="Palmquist D.L."/>
            <person name="Jackman S.D."/>
            <person name="Nguyen A."/>
            <person name="Li M."/>
            <person name="Henderson H."/>
            <person name="Janes J.K."/>
            <person name="Zhao Y."/>
            <person name="Pandoh P."/>
            <person name="Moore R."/>
            <person name="Sperling F.A."/>
            <person name="Huber D.P."/>
            <person name="Birol I."/>
            <person name="Jones S.J."/>
            <person name="Bohlmann J."/>
        </authorList>
    </citation>
    <scope>NUCLEOTIDE SEQUENCE</scope>
</reference>
<dbReference type="InterPro" id="IPR027095">
    <property type="entry name" value="Golgin-45"/>
</dbReference>
<accession>A0AAR5PG10</accession>
<feature type="coiled-coil region" evidence="1">
    <location>
        <begin position="188"/>
        <end position="222"/>
    </location>
</feature>
<evidence type="ECO:0000256" key="2">
    <source>
        <dbReference type="SAM" id="Phobius"/>
    </source>
</evidence>
<dbReference type="Proteomes" id="UP000019118">
    <property type="component" value="Unassembled WGS sequence"/>
</dbReference>
<sequence>MCMLIATTDYRVPLWSVFTTISTYIVILQWKDALLFLPGNLLSPIITKSFPIRTLGDGMEKLPSNVVEVLHITPSSNILKSMKPVEPASKVINLVPKFVPQDKKVSSLMGSKPKEPRFVPYEPYKAAVQPMKVLKTKRKRITGTTVEGKPSKNNVEIQELVHQMSEMRMREIDKLQLTTLKEDDLIPRQLWQKEKDAYEADIKNLKETKAHLENQLKFQAQVNSELKTLLVAAVGEDLESRVQHLTEDKLSLARALLNSANHLTSHQEQTEWLSGQCEVWRSKFLASSLMVEELARWKSALTKRINDLQNVIKSILSDHYKLQKQMMTTFSNLKGVSETYNSTKSYNLKTGDIMELGFSIQNLSEEVADIIGVDQKLKIVDEKLVNAYSPTEKVALKVLKHPLSITSSQDVLCNALVGAAHSMSGDQRFVSNQFLHPCCSHCVGEAQDI</sequence>
<evidence type="ECO:0000313" key="3">
    <source>
        <dbReference type="EnsemblMetazoa" id="XP_019759988.1"/>
    </source>
</evidence>